<evidence type="ECO:0000256" key="1">
    <source>
        <dbReference type="ARBA" id="ARBA00023002"/>
    </source>
</evidence>
<dbReference type="GO" id="GO:0016491">
    <property type="term" value="F:oxidoreductase activity"/>
    <property type="evidence" value="ECO:0007669"/>
    <property type="project" value="UniProtKB-KW"/>
</dbReference>
<dbReference type="AlphaFoldDB" id="A0A5N3P748"/>
<dbReference type="Proteomes" id="UP000325684">
    <property type="component" value="Unassembled WGS sequence"/>
</dbReference>
<keyword evidence="7" id="KW-1185">Reference proteome</keyword>
<dbReference type="PANTHER" id="PTHR43060:SF15">
    <property type="entry name" value="3-HYDROXYISOBUTYRATE DEHYDROGENASE-LIKE 1, MITOCHONDRIAL-RELATED"/>
    <property type="match status" value="1"/>
</dbReference>
<dbReference type="OrthoDB" id="9812907at2"/>
<feature type="domain" description="6-phosphogluconate dehydrogenase NADP-binding" evidence="4">
    <location>
        <begin position="8"/>
        <end position="162"/>
    </location>
</feature>
<protein>
    <submittedName>
        <fullName evidence="6">NAD(P)-dependent oxidoreductase</fullName>
    </submittedName>
</protein>
<dbReference type="InterPro" id="IPR008927">
    <property type="entry name" value="6-PGluconate_DH-like_C_sf"/>
</dbReference>
<dbReference type="GO" id="GO:0050661">
    <property type="term" value="F:NADP binding"/>
    <property type="evidence" value="ECO:0007669"/>
    <property type="project" value="InterPro"/>
</dbReference>
<dbReference type="RefSeq" id="WP_150947032.1">
    <property type="nucleotide sequence ID" value="NZ_VCMV01000033.1"/>
</dbReference>
<evidence type="ECO:0000256" key="3">
    <source>
        <dbReference type="PIRSR" id="PIRSR000103-1"/>
    </source>
</evidence>
<dbReference type="SUPFAM" id="SSF51735">
    <property type="entry name" value="NAD(P)-binding Rossmann-fold domains"/>
    <property type="match status" value="1"/>
</dbReference>
<evidence type="ECO:0000313" key="7">
    <source>
        <dbReference type="Proteomes" id="UP000325684"/>
    </source>
</evidence>
<evidence type="ECO:0000259" key="5">
    <source>
        <dbReference type="Pfam" id="PF14833"/>
    </source>
</evidence>
<name>A0A5N3P748_9HYPH</name>
<accession>A0A5N3P748</accession>
<evidence type="ECO:0000256" key="2">
    <source>
        <dbReference type="ARBA" id="ARBA00023027"/>
    </source>
</evidence>
<dbReference type="Pfam" id="PF14833">
    <property type="entry name" value="NAD_binding_11"/>
    <property type="match status" value="1"/>
</dbReference>
<feature type="domain" description="3-hydroxyisobutyrate dehydrogenase-like NAD-binding" evidence="5">
    <location>
        <begin position="167"/>
        <end position="284"/>
    </location>
</feature>
<dbReference type="EMBL" id="VCMV01000033">
    <property type="protein sequence ID" value="KAB0265554.1"/>
    <property type="molecule type" value="Genomic_DNA"/>
</dbReference>
<reference evidence="6 7" key="1">
    <citation type="journal article" date="2019" name="Microorganisms">
        <title>Genome Insights into the Novel Species Microvirga brassicacearum, a Rapeseed Endophyte with Biotechnological Potential.</title>
        <authorList>
            <person name="Jimenez-Gomez A."/>
            <person name="Saati-Santamaria Z."/>
            <person name="Igual J.M."/>
            <person name="Rivas R."/>
            <person name="Mateos P.F."/>
            <person name="Garcia-Fraile P."/>
        </authorList>
    </citation>
    <scope>NUCLEOTIDE SEQUENCE [LARGE SCALE GENOMIC DNA]</scope>
    <source>
        <strain evidence="6 7">CDVBN77</strain>
    </source>
</reference>
<dbReference type="InterPro" id="IPR036291">
    <property type="entry name" value="NAD(P)-bd_dom_sf"/>
</dbReference>
<dbReference type="SUPFAM" id="SSF48179">
    <property type="entry name" value="6-phosphogluconate dehydrogenase C-terminal domain-like"/>
    <property type="match status" value="1"/>
</dbReference>
<dbReference type="PANTHER" id="PTHR43060">
    <property type="entry name" value="3-HYDROXYISOBUTYRATE DEHYDROGENASE-LIKE 1, MITOCHONDRIAL-RELATED"/>
    <property type="match status" value="1"/>
</dbReference>
<feature type="active site" evidence="3">
    <location>
        <position position="173"/>
    </location>
</feature>
<dbReference type="GO" id="GO:0051287">
    <property type="term" value="F:NAD binding"/>
    <property type="evidence" value="ECO:0007669"/>
    <property type="project" value="InterPro"/>
</dbReference>
<sequence length="304" mass="32363">MKSDKGAVAFLGIGLMGSRQARRLLDAGYSVVAWNRSRPKADALEPFGARVADTAAEAVSGADMVILMLENGAIVADVLFKHGVADALRPGSIVIDMSSIKPAEAQEHARLLKQRRIDHIDAPVSGGTVGAEKGTLAIMAGGDAEVCAKVEAVLRVMGRPVHVGPHGAGQLAKLANQIIVGVTIGAVAEALLLAQRGGADPAKVREALRGGFAESRVLELHGERMVERDFATKGRSVTHLKDLDNALDAAMQLDMDAIPYTAITADLFRELIQHAGDLDHSGLLVELERRNDRSARQNLKDKWK</sequence>
<dbReference type="Gene3D" id="3.40.50.720">
    <property type="entry name" value="NAD(P)-binding Rossmann-like Domain"/>
    <property type="match status" value="1"/>
</dbReference>
<dbReference type="PIRSF" id="PIRSF000103">
    <property type="entry name" value="HIBADH"/>
    <property type="match status" value="1"/>
</dbReference>
<dbReference type="InterPro" id="IPR029154">
    <property type="entry name" value="HIBADH-like_NADP-bd"/>
</dbReference>
<gene>
    <name evidence="6" type="ORF">FEZ63_17955</name>
</gene>
<dbReference type="InterPro" id="IPR013328">
    <property type="entry name" value="6PGD_dom2"/>
</dbReference>
<keyword evidence="2" id="KW-0520">NAD</keyword>
<keyword evidence="1" id="KW-0560">Oxidoreductase</keyword>
<evidence type="ECO:0000313" key="6">
    <source>
        <dbReference type="EMBL" id="KAB0265554.1"/>
    </source>
</evidence>
<dbReference type="InterPro" id="IPR015815">
    <property type="entry name" value="HIBADH-related"/>
</dbReference>
<dbReference type="Gene3D" id="1.10.1040.10">
    <property type="entry name" value="N-(1-d-carboxylethyl)-l-norvaline Dehydrogenase, domain 2"/>
    <property type="match status" value="1"/>
</dbReference>
<proteinExistence type="predicted"/>
<dbReference type="InterPro" id="IPR006115">
    <property type="entry name" value="6PGDH_NADP-bd"/>
</dbReference>
<evidence type="ECO:0000259" key="4">
    <source>
        <dbReference type="Pfam" id="PF03446"/>
    </source>
</evidence>
<dbReference type="Pfam" id="PF03446">
    <property type="entry name" value="NAD_binding_2"/>
    <property type="match status" value="1"/>
</dbReference>
<organism evidence="6 7">
    <name type="scientific">Microvirga brassicacearum</name>
    <dbReference type="NCBI Taxonomy" id="2580413"/>
    <lineage>
        <taxon>Bacteria</taxon>
        <taxon>Pseudomonadati</taxon>
        <taxon>Pseudomonadota</taxon>
        <taxon>Alphaproteobacteria</taxon>
        <taxon>Hyphomicrobiales</taxon>
        <taxon>Methylobacteriaceae</taxon>
        <taxon>Microvirga</taxon>
    </lineage>
</organism>
<comment type="caution">
    <text evidence="6">The sequence shown here is derived from an EMBL/GenBank/DDBJ whole genome shotgun (WGS) entry which is preliminary data.</text>
</comment>